<dbReference type="SUPFAM" id="SSF161098">
    <property type="entry name" value="MetI-like"/>
    <property type="match status" value="1"/>
</dbReference>
<evidence type="ECO:0000256" key="5">
    <source>
        <dbReference type="ARBA" id="ARBA00022989"/>
    </source>
</evidence>
<accession>A0A9X1YK20</accession>
<evidence type="ECO:0000256" key="3">
    <source>
        <dbReference type="ARBA" id="ARBA00022475"/>
    </source>
</evidence>
<dbReference type="GO" id="GO:0055085">
    <property type="term" value="P:transmembrane transport"/>
    <property type="evidence" value="ECO:0007669"/>
    <property type="project" value="InterPro"/>
</dbReference>
<organism evidence="9 10">
    <name type="scientific">Scleromatobacter humisilvae</name>
    <dbReference type="NCBI Taxonomy" id="2897159"/>
    <lineage>
        <taxon>Bacteria</taxon>
        <taxon>Pseudomonadati</taxon>
        <taxon>Pseudomonadota</taxon>
        <taxon>Betaproteobacteria</taxon>
        <taxon>Burkholderiales</taxon>
        <taxon>Sphaerotilaceae</taxon>
        <taxon>Scleromatobacter</taxon>
    </lineage>
</organism>
<dbReference type="InterPro" id="IPR035906">
    <property type="entry name" value="MetI-like_sf"/>
</dbReference>
<gene>
    <name evidence="9" type="ORF">LPC04_08815</name>
</gene>
<comment type="caution">
    <text evidence="9">The sequence shown here is derived from an EMBL/GenBank/DDBJ whole genome shotgun (WGS) entry which is preliminary data.</text>
</comment>
<feature type="transmembrane region" description="Helical" evidence="7">
    <location>
        <begin position="59"/>
        <end position="80"/>
    </location>
</feature>
<evidence type="ECO:0000256" key="7">
    <source>
        <dbReference type="RuleBase" id="RU363032"/>
    </source>
</evidence>
<dbReference type="Gene3D" id="1.10.3720.10">
    <property type="entry name" value="MetI-like"/>
    <property type="match status" value="1"/>
</dbReference>
<evidence type="ECO:0000256" key="6">
    <source>
        <dbReference type="ARBA" id="ARBA00023136"/>
    </source>
</evidence>
<dbReference type="Pfam" id="PF00528">
    <property type="entry name" value="BPD_transp_1"/>
    <property type="match status" value="1"/>
</dbReference>
<dbReference type="InterPro" id="IPR000515">
    <property type="entry name" value="MetI-like"/>
</dbReference>
<dbReference type="CDD" id="cd06261">
    <property type="entry name" value="TM_PBP2"/>
    <property type="match status" value="1"/>
</dbReference>
<evidence type="ECO:0000313" key="9">
    <source>
        <dbReference type="EMBL" id="MCK9685807.1"/>
    </source>
</evidence>
<dbReference type="EMBL" id="JAJLJH010000001">
    <property type="protein sequence ID" value="MCK9685807.1"/>
    <property type="molecule type" value="Genomic_DNA"/>
</dbReference>
<feature type="domain" description="ABC transmembrane type-1" evidence="8">
    <location>
        <begin position="53"/>
        <end position="237"/>
    </location>
</feature>
<keyword evidence="2 7" id="KW-0813">Transport</keyword>
<feature type="transmembrane region" description="Helical" evidence="7">
    <location>
        <begin position="163"/>
        <end position="185"/>
    </location>
</feature>
<proteinExistence type="inferred from homology"/>
<feature type="transmembrane region" description="Helical" evidence="7">
    <location>
        <begin position="115"/>
        <end position="136"/>
    </location>
</feature>
<name>A0A9X1YK20_9BURK</name>
<dbReference type="AlphaFoldDB" id="A0A9X1YK20"/>
<dbReference type="Proteomes" id="UP001139353">
    <property type="component" value="Unassembled WGS sequence"/>
</dbReference>
<comment type="subcellular location">
    <subcellularLocation>
        <location evidence="1 7">Cell membrane</location>
        <topology evidence="1 7">Multi-pass membrane protein</topology>
    </subcellularLocation>
</comment>
<evidence type="ECO:0000256" key="4">
    <source>
        <dbReference type="ARBA" id="ARBA00022692"/>
    </source>
</evidence>
<evidence type="ECO:0000313" key="10">
    <source>
        <dbReference type="Proteomes" id="UP001139353"/>
    </source>
</evidence>
<keyword evidence="6 7" id="KW-0472">Membrane</keyword>
<evidence type="ECO:0000256" key="2">
    <source>
        <dbReference type="ARBA" id="ARBA00022448"/>
    </source>
</evidence>
<keyword evidence="3" id="KW-1003">Cell membrane</keyword>
<comment type="similarity">
    <text evidence="7">Belongs to the binding-protein-dependent transport system permease family.</text>
</comment>
<dbReference type="RefSeq" id="WP_275681799.1">
    <property type="nucleotide sequence ID" value="NZ_JAJLJH010000001.1"/>
</dbReference>
<sequence>MTRAGVPALSVAVFLLAWEIAVRALHIPAYLLPAPSLIATTLADNFASLALSWWFTVRITLIALALAMAGGVLIAALFALSRTAERALAPFAVVLQVTPIVAIAPLIMILTDSPLATVIVCAWIVAFFPILANTLTGLRSVDANLRDLFALQRASRWQTLRHLLVPAALPSFMTGLRIAGGLALIGEVGGEFAAGAAGRDTGLASRILESAFRTEIPKMFAALTLVACTGVALYLLTGALSRALLQRWHESERI</sequence>
<keyword evidence="5 7" id="KW-1133">Transmembrane helix</keyword>
<keyword evidence="10" id="KW-1185">Reference proteome</keyword>
<evidence type="ECO:0000259" key="8">
    <source>
        <dbReference type="PROSITE" id="PS50928"/>
    </source>
</evidence>
<dbReference type="GO" id="GO:0005886">
    <property type="term" value="C:plasma membrane"/>
    <property type="evidence" value="ECO:0007669"/>
    <property type="project" value="UniProtKB-SubCell"/>
</dbReference>
<protein>
    <submittedName>
        <fullName evidence="9">ABC transporter permease</fullName>
    </submittedName>
</protein>
<dbReference type="PROSITE" id="PS50928">
    <property type="entry name" value="ABC_TM1"/>
    <property type="match status" value="1"/>
</dbReference>
<dbReference type="PANTHER" id="PTHR30151">
    <property type="entry name" value="ALKANE SULFONATE ABC TRANSPORTER-RELATED, MEMBRANE SUBUNIT"/>
    <property type="match status" value="1"/>
</dbReference>
<keyword evidence="4 7" id="KW-0812">Transmembrane</keyword>
<feature type="transmembrane region" description="Helical" evidence="7">
    <location>
        <begin position="87"/>
        <end position="109"/>
    </location>
</feature>
<dbReference type="PANTHER" id="PTHR30151:SF41">
    <property type="entry name" value="ABC TRANSPORTER PERMEASE PROTEIN"/>
    <property type="match status" value="1"/>
</dbReference>
<reference evidence="9" key="1">
    <citation type="submission" date="2021-11" db="EMBL/GenBank/DDBJ databases">
        <title>BS-T2-15 a new species belonging to the Comamonadaceae family isolated from the soil of a French oak forest.</title>
        <authorList>
            <person name="Mieszkin S."/>
            <person name="Alain K."/>
        </authorList>
    </citation>
    <scope>NUCLEOTIDE SEQUENCE</scope>
    <source>
        <strain evidence="9">BS-T2-15</strain>
    </source>
</reference>
<feature type="transmembrane region" description="Helical" evidence="7">
    <location>
        <begin position="219"/>
        <end position="245"/>
    </location>
</feature>
<evidence type="ECO:0000256" key="1">
    <source>
        <dbReference type="ARBA" id="ARBA00004651"/>
    </source>
</evidence>